<evidence type="ECO:0000256" key="5">
    <source>
        <dbReference type="ARBA" id="ARBA00022598"/>
    </source>
</evidence>
<keyword evidence="13" id="KW-0328">Glycosyltransferase</keyword>
<accession>A0ABT2PW43</accession>
<evidence type="ECO:0000256" key="1">
    <source>
        <dbReference type="ARBA" id="ARBA00004952"/>
    </source>
</evidence>
<dbReference type="InterPro" id="IPR040727">
    <property type="entry name" value="NAPRTase_N"/>
</dbReference>
<evidence type="ECO:0000259" key="12">
    <source>
        <dbReference type="Pfam" id="PF17956"/>
    </source>
</evidence>
<keyword evidence="4" id="KW-0597">Phosphoprotein</keyword>
<dbReference type="EC" id="6.3.4.21" evidence="3 9"/>
<feature type="domain" description="Nicotinate/nicotinamide phosphoribosyltransferase" evidence="10">
    <location>
        <begin position="151"/>
        <end position="353"/>
    </location>
</feature>
<evidence type="ECO:0000313" key="13">
    <source>
        <dbReference type="EMBL" id="MCU0105164.1"/>
    </source>
</evidence>
<proteinExistence type="inferred from homology"/>
<dbReference type="InterPro" id="IPR007229">
    <property type="entry name" value="Nic_PRibTrfase-Fam"/>
</dbReference>
<dbReference type="InterPro" id="IPR013785">
    <property type="entry name" value="Aldolase_TIM"/>
</dbReference>
<evidence type="ECO:0000256" key="8">
    <source>
        <dbReference type="ARBA" id="ARBA00048668"/>
    </source>
</evidence>
<evidence type="ECO:0000313" key="14">
    <source>
        <dbReference type="Proteomes" id="UP001209076"/>
    </source>
</evidence>
<dbReference type="Pfam" id="PF04095">
    <property type="entry name" value="NAPRTase"/>
    <property type="match status" value="1"/>
</dbReference>
<evidence type="ECO:0000256" key="3">
    <source>
        <dbReference type="ARBA" id="ARBA00013236"/>
    </source>
</evidence>
<comment type="similarity">
    <text evidence="2 9">Belongs to the NAPRTase family.</text>
</comment>
<organism evidence="13 14">
    <name type="scientific">Paracholeplasma vituli</name>
    <dbReference type="NCBI Taxonomy" id="69473"/>
    <lineage>
        <taxon>Bacteria</taxon>
        <taxon>Bacillati</taxon>
        <taxon>Mycoplasmatota</taxon>
        <taxon>Mollicutes</taxon>
        <taxon>Acholeplasmatales</taxon>
        <taxon>Acholeplasmataceae</taxon>
        <taxon>Paracholeplasma</taxon>
    </lineage>
</organism>
<feature type="domain" description="Nicotinate phosphoribosyltransferase C-terminal" evidence="12">
    <location>
        <begin position="358"/>
        <end position="467"/>
    </location>
</feature>
<evidence type="ECO:0000256" key="9">
    <source>
        <dbReference type="RuleBase" id="RU365100"/>
    </source>
</evidence>
<evidence type="ECO:0000259" key="11">
    <source>
        <dbReference type="Pfam" id="PF17767"/>
    </source>
</evidence>
<evidence type="ECO:0000256" key="4">
    <source>
        <dbReference type="ARBA" id="ARBA00022553"/>
    </source>
</evidence>
<dbReference type="GO" id="GO:0016757">
    <property type="term" value="F:glycosyltransferase activity"/>
    <property type="evidence" value="ECO:0007669"/>
    <property type="project" value="UniProtKB-KW"/>
</dbReference>
<keyword evidence="7 9" id="KW-0808">Transferase</keyword>
<dbReference type="NCBIfam" id="NF009131">
    <property type="entry name" value="PRK12484.1"/>
    <property type="match status" value="1"/>
</dbReference>
<name>A0ABT2PW43_9MOLU</name>
<dbReference type="CDD" id="cd01570">
    <property type="entry name" value="NAPRTase_A"/>
    <property type="match status" value="1"/>
</dbReference>
<dbReference type="RefSeq" id="WP_262096433.1">
    <property type="nucleotide sequence ID" value="NZ_JAOEGN010000010.1"/>
</dbReference>
<keyword evidence="6 9" id="KW-0662">Pyridine nucleotide biosynthesis</keyword>
<evidence type="ECO:0000256" key="2">
    <source>
        <dbReference type="ARBA" id="ARBA00010897"/>
    </source>
</evidence>
<dbReference type="InterPro" id="IPR006405">
    <property type="entry name" value="Nic_PRibTrfase_pncB"/>
</dbReference>
<dbReference type="InterPro" id="IPR041525">
    <property type="entry name" value="N/Namide_PRibTrfase"/>
</dbReference>
<comment type="catalytic activity">
    <reaction evidence="8 9">
        <text>5-phospho-alpha-D-ribose 1-diphosphate + nicotinate + ATP + H2O = nicotinate beta-D-ribonucleotide + ADP + phosphate + diphosphate</text>
        <dbReference type="Rhea" id="RHEA:36163"/>
        <dbReference type="ChEBI" id="CHEBI:15377"/>
        <dbReference type="ChEBI" id="CHEBI:30616"/>
        <dbReference type="ChEBI" id="CHEBI:32544"/>
        <dbReference type="ChEBI" id="CHEBI:33019"/>
        <dbReference type="ChEBI" id="CHEBI:43474"/>
        <dbReference type="ChEBI" id="CHEBI:57502"/>
        <dbReference type="ChEBI" id="CHEBI:58017"/>
        <dbReference type="ChEBI" id="CHEBI:456216"/>
        <dbReference type="EC" id="6.3.4.21"/>
    </reaction>
</comment>
<feature type="domain" description="Nicotinate phosphoribosyltransferase N-terminal" evidence="11">
    <location>
        <begin position="7"/>
        <end position="129"/>
    </location>
</feature>
<comment type="caution">
    <text evidence="13">The sequence shown here is derived from an EMBL/GenBank/DDBJ whole genome shotgun (WGS) entry which is preliminary data.</text>
</comment>
<dbReference type="SUPFAM" id="SSF51690">
    <property type="entry name" value="Nicotinate/Quinolinate PRTase C-terminal domain-like"/>
    <property type="match status" value="1"/>
</dbReference>
<dbReference type="NCBIfam" id="NF006695">
    <property type="entry name" value="PRK09243.1-2"/>
    <property type="match status" value="1"/>
</dbReference>
<comment type="function">
    <text evidence="9">Catalyzes the first step in the biosynthesis of NAD from nicotinic acid, the ATP-dependent synthesis of beta-nicotinate D-ribonucleotide from nicotinate and 5-phospho-D-ribose 1-phosphate.</text>
</comment>
<keyword evidence="5 9" id="KW-0436">Ligase</keyword>
<evidence type="ECO:0000256" key="7">
    <source>
        <dbReference type="ARBA" id="ARBA00022679"/>
    </source>
</evidence>
<reference evidence="14" key="1">
    <citation type="submission" date="2023-07" db="EMBL/GenBank/DDBJ databases">
        <title>Novel Mycoplasma species identified in domestic and wild animals.</title>
        <authorList>
            <person name="Volokhov D.V."/>
            <person name="Furtak V.A."/>
            <person name="Zagorodnyaya T.A."/>
        </authorList>
    </citation>
    <scope>NUCLEOTIDE SEQUENCE [LARGE SCALE GENOMIC DNA]</scope>
    <source>
        <strain evidence="14">92-19</strain>
    </source>
</reference>
<dbReference type="NCBIfam" id="TIGR01513">
    <property type="entry name" value="NAPRTase_put"/>
    <property type="match status" value="1"/>
</dbReference>
<dbReference type="InterPro" id="IPR041619">
    <property type="entry name" value="NAPRTase_C"/>
</dbReference>
<dbReference type="SUPFAM" id="SSF54675">
    <property type="entry name" value="Nicotinate/Quinolinate PRTase N-terminal domain-like"/>
    <property type="match status" value="1"/>
</dbReference>
<dbReference type="Pfam" id="PF17767">
    <property type="entry name" value="NAPRTase_N"/>
    <property type="match status" value="1"/>
</dbReference>
<keyword evidence="14" id="KW-1185">Reference proteome</keyword>
<dbReference type="PANTHER" id="PTHR11098:SF1">
    <property type="entry name" value="NICOTINATE PHOSPHORIBOSYLTRANSFERASE"/>
    <property type="match status" value="1"/>
</dbReference>
<dbReference type="Pfam" id="PF17956">
    <property type="entry name" value="NAPRTase_C"/>
    <property type="match status" value="1"/>
</dbReference>
<protein>
    <recommendedName>
        <fullName evidence="3 9">Nicotinate phosphoribosyltransferase</fullName>
        <ecNumber evidence="3 9">6.3.4.21</ecNumber>
    </recommendedName>
</protein>
<dbReference type="GO" id="GO:0004516">
    <property type="term" value="F:nicotinate phosphoribosyltransferase activity"/>
    <property type="evidence" value="ECO:0007669"/>
    <property type="project" value="UniProtKB-EC"/>
</dbReference>
<dbReference type="EMBL" id="JAOEGN010000010">
    <property type="protein sequence ID" value="MCU0105164.1"/>
    <property type="molecule type" value="Genomic_DNA"/>
</dbReference>
<dbReference type="InterPro" id="IPR036068">
    <property type="entry name" value="Nicotinate_pribotase-like_C"/>
</dbReference>
<evidence type="ECO:0000259" key="10">
    <source>
        <dbReference type="Pfam" id="PF04095"/>
    </source>
</evidence>
<comment type="pathway">
    <text evidence="1 9">Cofactor biosynthesis; NAD(+) biosynthesis; nicotinate D-ribonucleotide from nicotinate: step 1/1.</text>
</comment>
<sequence length="477" mass="54108">MRNLSMLIDFYELTMANSYFEHNKNEEAVFDLFFRSVPDEGGYAVMAGLEQAIQYIQELSFTDQDIAYLRGRNLFSEGFLTYLRNFKFSCSVYAIKEGTPIFPNEPVLTVKGPIIECQLIETMLLLTINHQSLIATKTARIVASAKGRAVLEFGSRRAQGYDAATFGARAAYIAGALGSSNTITDRDFKIPAIGTMAHSYVQSFNSEYEAFLAYAKTYPNESVFLVDTYSTLNSGVPNAIKVYQDYLKPNGYTLKGIRIDSGDLTYLSKKSRELLDAAGLKHTKITVSNSLDEYLIRELVEQGAQIDAFGVGERLITSKSDSVFGGVYKLAALKQNGVWVPKMKLSDNVVKTTNPGVKKLYRLFDLTTKNAIADVVTLDHEVIDDTKPYLLFDPNFPWKQKQVENFKAVSLLEPIFIEGKLVYQKPQLKEIRTFHLEQMKTLWDEVKRFENPHPYYVDLSRELYDLKQDLIEQYSKK</sequence>
<comment type="PTM">
    <text evidence="9">Transiently phosphorylated on a His residue during the reaction cycle. Phosphorylation strongly increases the affinity for substrates and increases the rate of nicotinate D-ribonucleotide production. Dephosphorylation regenerates the low-affinity form of the enzyme, leading to product release.</text>
</comment>
<dbReference type="Gene3D" id="3.20.140.10">
    <property type="entry name" value="nicotinate phosphoribosyltransferase"/>
    <property type="match status" value="1"/>
</dbReference>
<dbReference type="Proteomes" id="UP001209076">
    <property type="component" value="Unassembled WGS sequence"/>
</dbReference>
<dbReference type="PIRSF" id="PIRSF000484">
    <property type="entry name" value="NAPRT"/>
    <property type="match status" value="1"/>
</dbReference>
<dbReference type="PANTHER" id="PTHR11098">
    <property type="entry name" value="NICOTINATE PHOSPHORIBOSYLTRANSFERASE"/>
    <property type="match status" value="1"/>
</dbReference>
<evidence type="ECO:0000256" key="6">
    <source>
        <dbReference type="ARBA" id="ARBA00022642"/>
    </source>
</evidence>
<dbReference type="Gene3D" id="3.20.20.70">
    <property type="entry name" value="Aldolase class I"/>
    <property type="match status" value="1"/>
</dbReference>
<gene>
    <name evidence="13" type="ORF">N7603_05790</name>
</gene>